<comment type="caution">
    <text evidence="6">The sequence shown here is derived from an EMBL/GenBank/DDBJ whole genome shotgun (WGS) entry which is preliminary data.</text>
</comment>
<dbReference type="GO" id="GO:0005524">
    <property type="term" value="F:ATP binding"/>
    <property type="evidence" value="ECO:0007669"/>
    <property type="project" value="UniProtKB-KW"/>
</dbReference>
<dbReference type="InterPro" id="IPR003593">
    <property type="entry name" value="AAA+_ATPase"/>
</dbReference>
<dbReference type="Pfam" id="PF00004">
    <property type="entry name" value="AAA"/>
    <property type="match status" value="1"/>
</dbReference>
<feature type="compositionally biased region" description="Acidic residues" evidence="4">
    <location>
        <begin position="461"/>
        <end position="485"/>
    </location>
</feature>
<feature type="domain" description="AAA+ ATPase" evidence="5">
    <location>
        <begin position="246"/>
        <end position="371"/>
    </location>
</feature>
<dbReference type="AlphaFoldDB" id="A0A9X2DZ87"/>
<dbReference type="SUPFAM" id="SSF52540">
    <property type="entry name" value="P-loop containing nucleoside triphosphate hydrolases"/>
    <property type="match status" value="1"/>
</dbReference>
<evidence type="ECO:0000256" key="4">
    <source>
        <dbReference type="SAM" id="MobiDB-lite"/>
    </source>
</evidence>
<proteinExistence type="inferred from homology"/>
<dbReference type="Gene3D" id="1.10.8.60">
    <property type="match status" value="1"/>
</dbReference>
<dbReference type="EMBL" id="JAMRYM010000064">
    <property type="protein sequence ID" value="MCM6763449.1"/>
    <property type="molecule type" value="Genomic_DNA"/>
</dbReference>
<dbReference type="InterPro" id="IPR003959">
    <property type="entry name" value="ATPase_AAA_core"/>
</dbReference>
<dbReference type="Gene3D" id="3.40.50.300">
    <property type="entry name" value="P-loop containing nucleotide triphosphate hydrolases"/>
    <property type="match status" value="1"/>
</dbReference>
<reference evidence="6" key="1">
    <citation type="submission" date="2022-06" db="EMBL/GenBank/DDBJ databases">
        <title>Whole genome shotgun sequencing (WGS) of Rathayibacter sp. ZW T2_19, isolated from stored onions (Allium cepa).</title>
        <authorList>
            <person name="Stoll D.A."/>
            <person name="Huch M."/>
        </authorList>
    </citation>
    <scope>NUCLEOTIDE SEQUENCE</scope>
    <source>
        <strain evidence="6">ZW T2_19</strain>
    </source>
</reference>
<dbReference type="InterPro" id="IPR027417">
    <property type="entry name" value="P-loop_NTPase"/>
</dbReference>
<evidence type="ECO:0000256" key="3">
    <source>
        <dbReference type="ARBA" id="ARBA00022840"/>
    </source>
</evidence>
<dbReference type="Proteomes" id="UP001155240">
    <property type="component" value="Unassembled WGS sequence"/>
</dbReference>
<protein>
    <submittedName>
        <fullName evidence="6">AAA family ATPase</fullName>
    </submittedName>
</protein>
<sequence>MLEESDRELMRVVSRYLRRVEALAATEQTAERTPLGDAVSEHLGADATTLAVTTEEILPHRLVDADLALDALGGAEASVLGVGGGEQRFHSSIGEMLGNPHTRFAPGPVTYATRATGPLTDRRVIAFGVRLLRFEGVPFAVLQRDAMPQTGRETASLEILSADEGAVPAFIRRLHALMVEHSVLRGQVLSFAGSEFGRHAGATFLPRPDVAAGDVVLEDGVLESVVDHVVGIGEHRDELLAAGQHLKRGLLLYGPPGTGKTLTVRHLLARTPGTTAVVLTGSSIRFIGAAAEIARTFPPALVVLEDIDLVAMERAHSPQPLLFEVLDALDGLDGDADVAFVMTTNRVQVLERALAARPGRVDLGVEIPLPGPGARRRLFRRYAASLPFSETALDAAAERAEGTTGSFAKELMRRSVLAAALRGAAPGDDDLAAALDTLLSSAESLTRLLLGSPGERGTGAGEDDGSGEGDGSGEDDGYGEGDGSDQDPGYVAVAVDTGMHAPTPGMSSTYSVSRDPDPGV</sequence>
<evidence type="ECO:0000256" key="2">
    <source>
        <dbReference type="ARBA" id="ARBA00022741"/>
    </source>
</evidence>
<dbReference type="SMART" id="SM00382">
    <property type="entry name" value="AAA"/>
    <property type="match status" value="1"/>
</dbReference>
<dbReference type="PANTHER" id="PTHR23073">
    <property type="entry name" value="26S PROTEASOME REGULATORY SUBUNIT"/>
    <property type="match status" value="1"/>
</dbReference>
<comment type="similarity">
    <text evidence="1">Belongs to the AAA ATPase family.</text>
</comment>
<dbReference type="CDD" id="cd19481">
    <property type="entry name" value="RecA-like_protease"/>
    <property type="match status" value="1"/>
</dbReference>
<keyword evidence="7" id="KW-1185">Reference proteome</keyword>
<accession>A0A9X2DZ87</accession>
<keyword evidence="2" id="KW-0547">Nucleotide-binding</keyword>
<feature type="region of interest" description="Disordered" evidence="4">
    <location>
        <begin position="450"/>
        <end position="520"/>
    </location>
</feature>
<organism evidence="6 7">
    <name type="scientific">Rathayibacter rubneri</name>
    <dbReference type="NCBI Taxonomy" id="2950106"/>
    <lineage>
        <taxon>Bacteria</taxon>
        <taxon>Bacillati</taxon>
        <taxon>Actinomycetota</taxon>
        <taxon>Actinomycetes</taxon>
        <taxon>Micrococcales</taxon>
        <taxon>Microbacteriaceae</taxon>
        <taxon>Rathayibacter</taxon>
    </lineage>
</organism>
<name>A0A9X2DZ87_9MICO</name>
<keyword evidence="3" id="KW-0067">ATP-binding</keyword>
<evidence type="ECO:0000256" key="1">
    <source>
        <dbReference type="ARBA" id="ARBA00006914"/>
    </source>
</evidence>
<dbReference type="GO" id="GO:0016887">
    <property type="term" value="F:ATP hydrolysis activity"/>
    <property type="evidence" value="ECO:0007669"/>
    <property type="project" value="InterPro"/>
</dbReference>
<dbReference type="RefSeq" id="WP_251946567.1">
    <property type="nucleotide sequence ID" value="NZ_JAMRYM010000064.1"/>
</dbReference>
<evidence type="ECO:0000313" key="7">
    <source>
        <dbReference type="Proteomes" id="UP001155240"/>
    </source>
</evidence>
<evidence type="ECO:0000313" key="6">
    <source>
        <dbReference type="EMBL" id="MCM6763449.1"/>
    </source>
</evidence>
<evidence type="ECO:0000259" key="5">
    <source>
        <dbReference type="SMART" id="SM00382"/>
    </source>
</evidence>
<gene>
    <name evidence="6" type="ORF">NB037_13560</name>
</gene>
<dbReference type="InterPro" id="IPR050221">
    <property type="entry name" value="26S_Proteasome_ATPase"/>
</dbReference>